<evidence type="ECO:0000259" key="5">
    <source>
        <dbReference type="Pfam" id="PF00296"/>
    </source>
</evidence>
<evidence type="ECO:0000313" key="7">
    <source>
        <dbReference type="Proteomes" id="UP000242637"/>
    </source>
</evidence>
<gene>
    <name evidence="6" type="primary">rutA</name>
    <name evidence="6" type="ORF">SAMEA4475696_00811</name>
</gene>
<dbReference type="STRING" id="1121387.GCA_000429885_02296"/>
<dbReference type="GO" id="GO:0046306">
    <property type="term" value="P:alkanesulfonate catabolic process"/>
    <property type="evidence" value="ECO:0007669"/>
    <property type="project" value="TreeGrafter"/>
</dbReference>
<dbReference type="PANTHER" id="PTHR42847">
    <property type="entry name" value="ALKANESULFONATE MONOOXYGENASE"/>
    <property type="match status" value="1"/>
</dbReference>
<keyword evidence="4 6" id="KW-0503">Monooxygenase</keyword>
<dbReference type="InterPro" id="IPR050172">
    <property type="entry name" value="SsuD_RutA_monooxygenase"/>
</dbReference>
<reference evidence="6 7" key="1">
    <citation type="submission" date="2017-06" db="EMBL/GenBank/DDBJ databases">
        <authorList>
            <consortium name="Pathogen Informatics"/>
        </authorList>
    </citation>
    <scope>NUCLEOTIDE SEQUENCE [LARGE SCALE GENOMIC DNA]</scope>
    <source>
        <strain evidence="6 7">NCTC13039</strain>
    </source>
</reference>
<dbReference type="EMBL" id="LT906453">
    <property type="protein sequence ID" value="SNV19781.1"/>
    <property type="molecule type" value="Genomic_DNA"/>
</dbReference>
<dbReference type="PANTHER" id="PTHR42847:SF8">
    <property type="entry name" value="CONSERVED PROTEIN"/>
    <property type="match status" value="1"/>
</dbReference>
<evidence type="ECO:0000256" key="3">
    <source>
        <dbReference type="ARBA" id="ARBA00023002"/>
    </source>
</evidence>
<dbReference type="Gene3D" id="3.20.20.30">
    <property type="entry name" value="Luciferase-like domain"/>
    <property type="match status" value="1"/>
</dbReference>
<evidence type="ECO:0000256" key="2">
    <source>
        <dbReference type="ARBA" id="ARBA00022643"/>
    </source>
</evidence>
<dbReference type="KEGG" id="dco:SAMEA4475696_0811"/>
<evidence type="ECO:0000313" key="6">
    <source>
        <dbReference type="EMBL" id="SNV19781.1"/>
    </source>
</evidence>
<keyword evidence="7" id="KW-1185">Reference proteome</keyword>
<dbReference type="Proteomes" id="UP000242637">
    <property type="component" value="Chromosome 1"/>
</dbReference>
<keyword evidence="2" id="KW-0288">FMN</keyword>
<evidence type="ECO:0000256" key="4">
    <source>
        <dbReference type="ARBA" id="ARBA00023033"/>
    </source>
</evidence>
<dbReference type="InterPro" id="IPR036661">
    <property type="entry name" value="Luciferase-like_sf"/>
</dbReference>
<dbReference type="EC" id="1.14.14.-" evidence="6"/>
<dbReference type="SUPFAM" id="SSF51679">
    <property type="entry name" value="Bacterial luciferase-like"/>
    <property type="match status" value="1"/>
</dbReference>
<name>A0A239VC55_9MICO</name>
<keyword evidence="1" id="KW-0285">Flavoprotein</keyword>
<dbReference type="InterPro" id="IPR011251">
    <property type="entry name" value="Luciferase-like_dom"/>
</dbReference>
<sequence length="334" mass="36706">MDLVGIPAAQHWGVMAGLARAADANNMWESIWVHDHFRTVPEPTNEPTHEAWILTAALAAVTGRVRLGQMSTTMGYRNPVLLAKMAATVDIISEGRLDVGLSAGWYEEEWLAYGYGFPSAGERIGMLAEGMQILRQAWTTGTVTFDGRHYIAENATVEPRPLQGTLVTGSPVNGIPVCIAGGGEKKTLRLAAQHADYTNFEGTAEKFAHKTNVLTRHCIDVGRDPATITHTATYTVIVGADISDINERLRTIGNRMIDGGITPEQAHAQVEQLRAQPLVGTPDKICDYLDEMRAIGLDYAIAYFPEAAYDSTGLELFEHYVIPEFRPRKKMRLL</sequence>
<evidence type="ECO:0000256" key="1">
    <source>
        <dbReference type="ARBA" id="ARBA00022630"/>
    </source>
</evidence>
<dbReference type="InterPro" id="IPR019952">
    <property type="entry name" value="F420_OxRdatse_Rv1855c_pred"/>
</dbReference>
<dbReference type="GO" id="GO:0008726">
    <property type="term" value="F:alkanesulfonate monooxygenase activity"/>
    <property type="evidence" value="ECO:0007669"/>
    <property type="project" value="TreeGrafter"/>
</dbReference>
<protein>
    <submittedName>
        <fullName evidence="6">Pyrimidine monooxygenase RutA</fullName>
        <ecNumber evidence="6">1.14.14.-</ecNumber>
    </submittedName>
</protein>
<dbReference type="AlphaFoldDB" id="A0A239VC55"/>
<accession>A0A239VC55</accession>
<proteinExistence type="predicted"/>
<keyword evidence="3 6" id="KW-0560">Oxidoreductase</keyword>
<dbReference type="NCBIfam" id="TIGR03560">
    <property type="entry name" value="F420_Rv1855c"/>
    <property type="match status" value="1"/>
</dbReference>
<organism evidence="6 7">
    <name type="scientific">Dermatophilus congolensis</name>
    <dbReference type="NCBI Taxonomy" id="1863"/>
    <lineage>
        <taxon>Bacteria</taxon>
        <taxon>Bacillati</taxon>
        <taxon>Actinomycetota</taxon>
        <taxon>Actinomycetes</taxon>
        <taxon>Micrococcales</taxon>
        <taxon>Dermatophilaceae</taxon>
        <taxon>Dermatophilus</taxon>
    </lineage>
</organism>
<dbReference type="Pfam" id="PF00296">
    <property type="entry name" value="Bac_luciferase"/>
    <property type="match status" value="1"/>
</dbReference>
<feature type="domain" description="Luciferase-like" evidence="5">
    <location>
        <begin position="12"/>
        <end position="298"/>
    </location>
</feature>